<dbReference type="OrthoDB" id="1925347at2759"/>
<gene>
    <name evidence="4" type="ORF">PHAVU_010G059500g</name>
</gene>
<keyword evidence="5" id="KW-1185">Reference proteome</keyword>
<dbReference type="Gramene" id="ESW06583">
    <property type="protein sequence ID" value="ESW06583"/>
    <property type="gene ID" value="PHAVU_010G059500g"/>
</dbReference>
<evidence type="ECO:0000256" key="3">
    <source>
        <dbReference type="SAM" id="SignalP"/>
    </source>
</evidence>
<feature type="transmembrane region" description="Helical" evidence="2">
    <location>
        <begin position="254"/>
        <end position="279"/>
    </location>
</feature>
<evidence type="ECO:0008006" key="6">
    <source>
        <dbReference type="Google" id="ProtNLM"/>
    </source>
</evidence>
<evidence type="ECO:0000313" key="4">
    <source>
        <dbReference type="EMBL" id="ESW06583.1"/>
    </source>
</evidence>
<feature type="compositionally biased region" description="Pro residues" evidence="1">
    <location>
        <begin position="218"/>
        <end position="244"/>
    </location>
</feature>
<evidence type="ECO:0000256" key="2">
    <source>
        <dbReference type="SAM" id="Phobius"/>
    </source>
</evidence>
<accession>V7APQ0</accession>
<feature type="signal peptide" evidence="3">
    <location>
        <begin position="1"/>
        <end position="28"/>
    </location>
</feature>
<sequence>MGLHHHHLLLLFLLLLLLLCSPLPRVKAQSSEARSLDAILQEYAYRALVKPKTGTIYNATSHLPSNFSGVKIAALRLRSGSLRRRGVVPSYNEFEIPIGIIEKPYVKRLVLVYQNLGNWSKRYYPLPNYTYLAPVLGLLAYNGSNLSATNLPTLNVSASADPIRVKFMDVRDPPLGAVARCVWFDLQGSSNFSNVTGGDTCSTSTQGHLSIVAETSVLPPPPPSLPPPVSPAPSPPQPPPPPVVPKESKSGKKVGAIVGSVLGGIVFLVLLCLLVLWALKYKRKKRIQQMERAADAGEALHVANVGDTKAPAATVTRTQPTLEHEYAP</sequence>
<feature type="region of interest" description="Disordered" evidence="1">
    <location>
        <begin position="215"/>
        <end position="250"/>
    </location>
</feature>
<name>V7APQ0_PHAVU</name>
<keyword evidence="3" id="KW-0732">Signal</keyword>
<reference evidence="5" key="1">
    <citation type="journal article" date="2014" name="Nat. Genet.">
        <title>A reference genome for common bean and genome-wide analysis of dual domestications.</title>
        <authorList>
            <person name="Schmutz J."/>
            <person name="McClean P.E."/>
            <person name="Mamidi S."/>
            <person name="Wu G.A."/>
            <person name="Cannon S.B."/>
            <person name="Grimwood J."/>
            <person name="Jenkins J."/>
            <person name="Shu S."/>
            <person name="Song Q."/>
            <person name="Chavarro C."/>
            <person name="Torres-Torres M."/>
            <person name="Geffroy V."/>
            <person name="Moghaddam S.M."/>
            <person name="Gao D."/>
            <person name="Abernathy B."/>
            <person name="Barry K."/>
            <person name="Blair M."/>
            <person name="Brick M.A."/>
            <person name="Chovatia M."/>
            <person name="Gepts P."/>
            <person name="Goodstein D.M."/>
            <person name="Gonzales M."/>
            <person name="Hellsten U."/>
            <person name="Hyten D.L."/>
            <person name="Jia G."/>
            <person name="Kelly J.D."/>
            <person name="Kudrna D."/>
            <person name="Lee R."/>
            <person name="Richard M.M."/>
            <person name="Miklas P.N."/>
            <person name="Osorno J.M."/>
            <person name="Rodrigues J."/>
            <person name="Thareau V."/>
            <person name="Urrea C.A."/>
            <person name="Wang M."/>
            <person name="Yu Y."/>
            <person name="Zhang M."/>
            <person name="Wing R.A."/>
            <person name="Cregan P.B."/>
            <person name="Rokhsar D.S."/>
            <person name="Jackson S.A."/>
        </authorList>
    </citation>
    <scope>NUCLEOTIDE SEQUENCE [LARGE SCALE GENOMIC DNA]</scope>
    <source>
        <strain evidence="5">cv. G19833</strain>
    </source>
</reference>
<dbReference type="eggNOG" id="ENOG502QSPM">
    <property type="taxonomic scope" value="Eukaryota"/>
</dbReference>
<proteinExistence type="predicted"/>
<keyword evidence="2" id="KW-0472">Membrane</keyword>
<dbReference type="Proteomes" id="UP000000226">
    <property type="component" value="Chromosome 10"/>
</dbReference>
<dbReference type="AlphaFoldDB" id="V7APQ0"/>
<dbReference type="PANTHER" id="PTHR33512:SF14">
    <property type="entry name" value="EXPRESSED PROTEIN"/>
    <property type="match status" value="1"/>
</dbReference>
<dbReference type="GO" id="GO:0016020">
    <property type="term" value="C:membrane"/>
    <property type="evidence" value="ECO:0007669"/>
    <property type="project" value="TreeGrafter"/>
</dbReference>
<dbReference type="OMA" id="AVARCVW"/>
<protein>
    <recommendedName>
        <fullName evidence="6">Malectin-like domain-containing protein</fullName>
    </recommendedName>
</protein>
<keyword evidence="2" id="KW-0812">Transmembrane</keyword>
<dbReference type="STRING" id="3885.V7APQ0"/>
<dbReference type="PANTHER" id="PTHR33512">
    <property type="entry name" value="PROTEIN, PUTATIVE (DUF1191)-RELATED"/>
    <property type="match status" value="1"/>
</dbReference>
<dbReference type="Pfam" id="PF06697">
    <property type="entry name" value="DUF1191"/>
    <property type="match status" value="1"/>
</dbReference>
<dbReference type="InterPro" id="IPR010605">
    <property type="entry name" value="DUF1191"/>
</dbReference>
<organism evidence="4 5">
    <name type="scientific">Phaseolus vulgaris</name>
    <name type="common">Kidney bean</name>
    <name type="synonym">French bean</name>
    <dbReference type="NCBI Taxonomy" id="3885"/>
    <lineage>
        <taxon>Eukaryota</taxon>
        <taxon>Viridiplantae</taxon>
        <taxon>Streptophyta</taxon>
        <taxon>Embryophyta</taxon>
        <taxon>Tracheophyta</taxon>
        <taxon>Spermatophyta</taxon>
        <taxon>Magnoliopsida</taxon>
        <taxon>eudicotyledons</taxon>
        <taxon>Gunneridae</taxon>
        <taxon>Pentapetalae</taxon>
        <taxon>rosids</taxon>
        <taxon>fabids</taxon>
        <taxon>Fabales</taxon>
        <taxon>Fabaceae</taxon>
        <taxon>Papilionoideae</taxon>
        <taxon>50 kb inversion clade</taxon>
        <taxon>NPAAA clade</taxon>
        <taxon>indigoferoid/millettioid clade</taxon>
        <taxon>Phaseoleae</taxon>
        <taxon>Phaseolus</taxon>
    </lineage>
</organism>
<keyword evidence="2" id="KW-1133">Transmembrane helix</keyword>
<dbReference type="EMBL" id="CM002297">
    <property type="protein sequence ID" value="ESW06583.1"/>
    <property type="molecule type" value="Genomic_DNA"/>
</dbReference>
<evidence type="ECO:0000256" key="1">
    <source>
        <dbReference type="SAM" id="MobiDB-lite"/>
    </source>
</evidence>
<evidence type="ECO:0000313" key="5">
    <source>
        <dbReference type="Proteomes" id="UP000000226"/>
    </source>
</evidence>
<feature type="chain" id="PRO_5004753478" description="Malectin-like domain-containing protein" evidence="3">
    <location>
        <begin position="29"/>
        <end position="328"/>
    </location>
</feature>